<accession>A0AAD7WNB6</accession>
<keyword evidence="3" id="KW-1185">Reference proteome</keyword>
<feature type="region of interest" description="Disordered" evidence="1">
    <location>
        <begin position="1"/>
        <end position="87"/>
    </location>
</feature>
<dbReference type="EMBL" id="JAINUG010000058">
    <property type="protein sequence ID" value="KAJ8403391.1"/>
    <property type="molecule type" value="Genomic_DNA"/>
</dbReference>
<gene>
    <name evidence="2" type="ORF">AAFF_G00351630</name>
</gene>
<evidence type="ECO:0000313" key="3">
    <source>
        <dbReference type="Proteomes" id="UP001221898"/>
    </source>
</evidence>
<feature type="region of interest" description="Disordered" evidence="1">
    <location>
        <begin position="105"/>
        <end position="155"/>
    </location>
</feature>
<evidence type="ECO:0000256" key="1">
    <source>
        <dbReference type="SAM" id="MobiDB-lite"/>
    </source>
</evidence>
<proteinExistence type="predicted"/>
<feature type="compositionally biased region" description="Polar residues" evidence="1">
    <location>
        <begin position="145"/>
        <end position="155"/>
    </location>
</feature>
<evidence type="ECO:0000313" key="2">
    <source>
        <dbReference type="EMBL" id="KAJ8403391.1"/>
    </source>
</evidence>
<dbReference type="Proteomes" id="UP001221898">
    <property type="component" value="Unassembled WGS sequence"/>
</dbReference>
<dbReference type="AlphaFoldDB" id="A0AAD7WNB6"/>
<reference evidence="2" key="1">
    <citation type="journal article" date="2023" name="Science">
        <title>Genome structures resolve the early diversification of teleost fishes.</title>
        <authorList>
            <person name="Parey E."/>
            <person name="Louis A."/>
            <person name="Montfort J."/>
            <person name="Bouchez O."/>
            <person name="Roques C."/>
            <person name="Iampietro C."/>
            <person name="Lluch J."/>
            <person name="Castinel A."/>
            <person name="Donnadieu C."/>
            <person name="Desvignes T."/>
            <person name="Floi Bucao C."/>
            <person name="Jouanno E."/>
            <person name="Wen M."/>
            <person name="Mejri S."/>
            <person name="Dirks R."/>
            <person name="Jansen H."/>
            <person name="Henkel C."/>
            <person name="Chen W.J."/>
            <person name="Zahm M."/>
            <person name="Cabau C."/>
            <person name="Klopp C."/>
            <person name="Thompson A.W."/>
            <person name="Robinson-Rechavi M."/>
            <person name="Braasch I."/>
            <person name="Lecointre G."/>
            <person name="Bobe J."/>
            <person name="Postlethwait J.H."/>
            <person name="Berthelot C."/>
            <person name="Roest Crollius H."/>
            <person name="Guiguen Y."/>
        </authorList>
    </citation>
    <scope>NUCLEOTIDE SEQUENCE</scope>
    <source>
        <strain evidence="2">NC1722</strain>
    </source>
</reference>
<feature type="compositionally biased region" description="Basic and acidic residues" evidence="1">
    <location>
        <begin position="13"/>
        <end position="28"/>
    </location>
</feature>
<protein>
    <submittedName>
        <fullName evidence="2">Uncharacterized protein</fullName>
    </submittedName>
</protein>
<organism evidence="2 3">
    <name type="scientific">Aldrovandia affinis</name>
    <dbReference type="NCBI Taxonomy" id="143900"/>
    <lineage>
        <taxon>Eukaryota</taxon>
        <taxon>Metazoa</taxon>
        <taxon>Chordata</taxon>
        <taxon>Craniata</taxon>
        <taxon>Vertebrata</taxon>
        <taxon>Euteleostomi</taxon>
        <taxon>Actinopterygii</taxon>
        <taxon>Neopterygii</taxon>
        <taxon>Teleostei</taxon>
        <taxon>Notacanthiformes</taxon>
        <taxon>Halosauridae</taxon>
        <taxon>Aldrovandia</taxon>
    </lineage>
</organism>
<name>A0AAD7WNB6_9TELE</name>
<comment type="caution">
    <text evidence="2">The sequence shown here is derived from an EMBL/GenBank/DDBJ whole genome shotgun (WGS) entry which is preliminary data.</text>
</comment>
<sequence>MVPGQRWPVDGQRASERRSELGSHECVGRARAGSQRTMHTDEAVSRCPSSCSHHGAQQPEEDSVLRSCFPEPAGPSGGGAYPQRRPTPAKLVIYNDLSTSRSAACPWGVGIRSPRRGEDSARSAQTLACPRPAFMPTPIEHGEQTDSAVNQDPAR</sequence>